<organism evidence="1 2">
    <name type="scientific">Mycena citricolor</name>
    <dbReference type="NCBI Taxonomy" id="2018698"/>
    <lineage>
        <taxon>Eukaryota</taxon>
        <taxon>Fungi</taxon>
        <taxon>Dikarya</taxon>
        <taxon>Basidiomycota</taxon>
        <taxon>Agaricomycotina</taxon>
        <taxon>Agaricomycetes</taxon>
        <taxon>Agaricomycetidae</taxon>
        <taxon>Agaricales</taxon>
        <taxon>Marasmiineae</taxon>
        <taxon>Mycenaceae</taxon>
        <taxon>Mycena</taxon>
    </lineage>
</organism>
<dbReference type="AlphaFoldDB" id="A0AAD2Q7H3"/>
<accession>A0AAD2Q7H3</accession>
<sequence length="152" mass="16951">MLLYAKTEIVSHCTLRHQMPRAAFINSDLAPNSLAFRTRHRHLAAGTRHGALYSSDMTRMCRQGCDVGRAASPHAFIVTNSRSPAQTLGGILVGPEMSLAGTGRTWNWSAVRMGRCRRNMMRLDISFLWARKAMRLLRSSLTKDGHDSSAHD</sequence>
<proteinExistence type="predicted"/>
<keyword evidence="2" id="KW-1185">Reference proteome</keyword>
<dbReference type="Proteomes" id="UP001295794">
    <property type="component" value="Unassembled WGS sequence"/>
</dbReference>
<evidence type="ECO:0000313" key="1">
    <source>
        <dbReference type="EMBL" id="CAK5282447.1"/>
    </source>
</evidence>
<dbReference type="EMBL" id="CAVNYO010000455">
    <property type="protein sequence ID" value="CAK5282447.1"/>
    <property type="molecule type" value="Genomic_DNA"/>
</dbReference>
<protein>
    <submittedName>
        <fullName evidence="1">Uncharacterized protein</fullName>
    </submittedName>
</protein>
<gene>
    <name evidence="1" type="ORF">MYCIT1_LOCUS34206</name>
</gene>
<comment type="caution">
    <text evidence="1">The sequence shown here is derived from an EMBL/GenBank/DDBJ whole genome shotgun (WGS) entry which is preliminary data.</text>
</comment>
<reference evidence="1" key="1">
    <citation type="submission" date="2023-11" db="EMBL/GenBank/DDBJ databases">
        <authorList>
            <person name="De Vega J J."/>
            <person name="De Vega J J."/>
        </authorList>
    </citation>
    <scope>NUCLEOTIDE SEQUENCE</scope>
</reference>
<evidence type="ECO:0000313" key="2">
    <source>
        <dbReference type="Proteomes" id="UP001295794"/>
    </source>
</evidence>
<name>A0AAD2Q7H3_9AGAR</name>